<dbReference type="Proteomes" id="UP000053429">
    <property type="component" value="Unassembled WGS sequence"/>
</dbReference>
<keyword evidence="2" id="KW-1185">Reference proteome</keyword>
<evidence type="ECO:0000313" key="2">
    <source>
        <dbReference type="Proteomes" id="UP000053429"/>
    </source>
</evidence>
<sequence length="244" mass="27031">MIESSSLPADPGELHLCISYADDLRDTPDADTLEQWDVAIRHRRRVHEARRCPSSPGECPSDDCPANVVDDVAVGSMTFYRVHLDRGCNAYVAMEELSEDLSEIAHVLLDPATGYYTDEAGELLAYSGSALLVMDRVTLDEGWRGHGLGVILAAEAIFRLMPGCRAVACSPGVSDLSANRLRERSEFDRVTTSIAEGWEKIGFLLYRDNVYLLSPTSLVLEEQRALLRREFVELGASWAAQARR</sequence>
<gene>
    <name evidence="1" type="ORF">AQJ67_10185</name>
</gene>
<dbReference type="OrthoDB" id="4315712at2"/>
<name>A0A101U5W6_9ACTN</name>
<accession>A0A101U5W6</accession>
<protein>
    <submittedName>
        <fullName evidence="1">Uncharacterized protein</fullName>
    </submittedName>
</protein>
<dbReference type="STRING" id="661399.AQJ67_10185"/>
<organism evidence="1 2">
    <name type="scientific">Streptomyces caeruleatus</name>
    <dbReference type="NCBI Taxonomy" id="661399"/>
    <lineage>
        <taxon>Bacteria</taxon>
        <taxon>Bacillati</taxon>
        <taxon>Actinomycetota</taxon>
        <taxon>Actinomycetes</taxon>
        <taxon>Kitasatosporales</taxon>
        <taxon>Streptomycetaceae</taxon>
        <taxon>Streptomyces</taxon>
    </lineage>
</organism>
<comment type="caution">
    <text evidence="1">The sequence shown here is derived from an EMBL/GenBank/DDBJ whole genome shotgun (WGS) entry which is preliminary data.</text>
</comment>
<dbReference type="RefSeq" id="WP_062717764.1">
    <property type="nucleotide sequence ID" value="NZ_KQ948926.1"/>
</dbReference>
<dbReference type="EMBL" id="LMWY01000011">
    <property type="protein sequence ID" value="KUO04574.1"/>
    <property type="molecule type" value="Genomic_DNA"/>
</dbReference>
<proteinExistence type="predicted"/>
<evidence type="ECO:0000313" key="1">
    <source>
        <dbReference type="EMBL" id="KUO04574.1"/>
    </source>
</evidence>
<dbReference type="AlphaFoldDB" id="A0A101U5W6"/>
<reference evidence="1 2" key="1">
    <citation type="submission" date="2015-10" db="EMBL/GenBank/DDBJ databases">
        <title>Draft genome sequence of Streptomyces caeruleatus NRRL B-24802, type strain for the species Streptomyces caeruleatus.</title>
        <authorList>
            <person name="Ruckert C."/>
            <person name="Winkler A."/>
            <person name="Kalinowski J."/>
            <person name="Kampfer P."/>
            <person name="Glaeser S."/>
        </authorList>
    </citation>
    <scope>NUCLEOTIDE SEQUENCE [LARGE SCALE GENOMIC DNA]</scope>
    <source>
        <strain evidence="1 2">NRRL B-24802</strain>
    </source>
</reference>